<keyword evidence="1" id="KW-0378">Hydrolase</keyword>
<dbReference type="Gene3D" id="3.40.1660.10">
    <property type="entry name" value="EreA-like (biosynthetic domain)"/>
    <property type="match status" value="1"/>
</dbReference>
<evidence type="ECO:0000313" key="2">
    <source>
        <dbReference type="Proteomes" id="UP000259610"/>
    </source>
</evidence>
<dbReference type="InterPro" id="IPR052036">
    <property type="entry name" value="Hydrolase/PRTase-associated"/>
</dbReference>
<protein>
    <submittedName>
        <fullName evidence="1">Carboxylic ester hydrolase</fullName>
    </submittedName>
</protein>
<evidence type="ECO:0000313" key="1">
    <source>
        <dbReference type="EMBL" id="HAE26909.1"/>
    </source>
</evidence>
<name>A0A3B9GWR0_9PROT</name>
<comment type="caution">
    <text evidence="1">The sequence shown here is derived from an EMBL/GenBank/DDBJ whole genome shotgun (WGS) entry which is preliminary data.</text>
</comment>
<dbReference type="Pfam" id="PF05139">
    <property type="entry name" value="Erythro_esteras"/>
    <property type="match status" value="1"/>
</dbReference>
<dbReference type="Gene3D" id="3.30.1870.10">
    <property type="entry name" value="EreA-like, domain 2"/>
    <property type="match status" value="1"/>
</dbReference>
<dbReference type="Proteomes" id="UP000259610">
    <property type="component" value="Unassembled WGS sequence"/>
</dbReference>
<dbReference type="EMBL" id="DMAN01000155">
    <property type="protein sequence ID" value="HAE26909.1"/>
    <property type="molecule type" value="Genomic_DNA"/>
</dbReference>
<dbReference type="GO" id="GO:0016787">
    <property type="term" value="F:hydrolase activity"/>
    <property type="evidence" value="ECO:0007669"/>
    <property type="project" value="UniProtKB-KW"/>
</dbReference>
<reference evidence="1 2" key="1">
    <citation type="journal article" date="2018" name="Nat. Biotechnol.">
        <title>A standardized bacterial taxonomy based on genome phylogeny substantially revises the tree of life.</title>
        <authorList>
            <person name="Parks D.H."/>
            <person name="Chuvochina M."/>
            <person name="Waite D.W."/>
            <person name="Rinke C."/>
            <person name="Skarshewski A."/>
            <person name="Chaumeil P.A."/>
            <person name="Hugenholtz P."/>
        </authorList>
    </citation>
    <scope>NUCLEOTIDE SEQUENCE [LARGE SCALE GENOMIC DNA]</scope>
    <source>
        <strain evidence="1">UBA8733</strain>
    </source>
</reference>
<dbReference type="Gene3D" id="1.20.1440.30">
    <property type="entry name" value="Biosynthetic Protein domain"/>
    <property type="match status" value="1"/>
</dbReference>
<dbReference type="RefSeq" id="WP_272987887.1">
    <property type="nucleotide sequence ID" value="NZ_CAJWRG010000092.1"/>
</dbReference>
<dbReference type="InterPro" id="IPR007815">
    <property type="entry name" value="Emycin_Estase"/>
</dbReference>
<dbReference type="PANTHER" id="PTHR31299:SF0">
    <property type="entry name" value="ESTERASE, PUTATIVE (AFU_ORTHOLOGUE AFUA_1G05850)-RELATED"/>
    <property type="match status" value="1"/>
</dbReference>
<accession>A0A3B9GWR0</accession>
<dbReference type="PIRSF" id="PIRSF036794">
    <property type="entry name" value="UCP_erythr_ester"/>
    <property type="match status" value="1"/>
</dbReference>
<organism evidence="1 2">
    <name type="scientific">Hyphomonas adhaerens</name>
    <dbReference type="NCBI Taxonomy" id="81029"/>
    <lineage>
        <taxon>Bacteria</taxon>
        <taxon>Pseudomonadati</taxon>
        <taxon>Pseudomonadota</taxon>
        <taxon>Alphaproteobacteria</taxon>
        <taxon>Hyphomonadales</taxon>
        <taxon>Hyphomonadaceae</taxon>
        <taxon>Hyphomonas</taxon>
    </lineage>
</organism>
<gene>
    <name evidence="1" type="ORF">DCG58_07110</name>
</gene>
<dbReference type="GO" id="GO:0046677">
    <property type="term" value="P:response to antibiotic"/>
    <property type="evidence" value="ECO:0007669"/>
    <property type="project" value="InterPro"/>
</dbReference>
<dbReference type="SUPFAM" id="SSF159501">
    <property type="entry name" value="EreA/ChaN-like"/>
    <property type="match status" value="1"/>
</dbReference>
<dbReference type="CDD" id="cd14728">
    <property type="entry name" value="Ere-like"/>
    <property type="match status" value="1"/>
</dbReference>
<proteinExistence type="predicted"/>
<sequence>MATARFPANAELSDLIAGRSLPLPESHPYDTLAEALDEFSEARVVLLGECTHGTSEFYMARAAITRHLVDQHGFRIVAIEGDWPDAAELDRYVRGREPWGERDAFVNFPRWMWRNREFADCLSALRDWNANQPAEERVAVRGLDVYSLDKSIAEVLAYLDRVDKKAAAIARERYACLSPYVGRPQIYGAQAMRTGRTCEDEVVRQLLDLLDQRLDYAMTDGDEFFDAEQNARVVQAAEQYYRAMYHGSVSTWNLRDQHMFSTLLRLLEQAGPKSKAIVWAHNSHIGNAGATGMGERGEFNIGQLCREHFGDAVASIGFATSTGTVMAADDWGSAAKVKKVIPARPDSWERIFEDAGLTASFTSWRKDNDIRKALDQVRLERAIGVIYRPETERWSHYFEANLAHQFDGLVWFRESSAVTPLPGKGPEGAPDTYPFGL</sequence>
<dbReference type="PANTHER" id="PTHR31299">
    <property type="entry name" value="ESTERASE, PUTATIVE (AFU_ORTHOLOGUE AFUA_1G05850)-RELATED"/>
    <property type="match status" value="1"/>
</dbReference>
<dbReference type="InterPro" id="IPR014622">
    <property type="entry name" value="UCP036794_erythomycin"/>
</dbReference>
<dbReference type="AlphaFoldDB" id="A0A3B9GWR0"/>